<evidence type="ECO:0000259" key="2">
    <source>
        <dbReference type="Pfam" id="PF00793"/>
    </source>
</evidence>
<dbReference type="PANTHER" id="PTHR43018:SF2">
    <property type="entry name" value="PHOSPHO-2-DEHYDRO-3-DEOXYHEPTONATE ALDOLASE"/>
    <property type="match status" value="1"/>
</dbReference>
<dbReference type="Pfam" id="PF00793">
    <property type="entry name" value="DAHP_synth_1"/>
    <property type="match status" value="1"/>
</dbReference>
<keyword evidence="4" id="KW-1185">Reference proteome</keyword>
<dbReference type="Gene3D" id="3.20.20.70">
    <property type="entry name" value="Aldolase class I"/>
    <property type="match status" value="1"/>
</dbReference>
<dbReference type="NCBIfam" id="NF009239">
    <property type="entry name" value="PRK12595.1"/>
    <property type="match status" value="1"/>
</dbReference>
<sequence length="336" mass="37914">MIIQLQTGLPEEKKQRIIEKVNTLKYKTTEVTTQKGDYIIGIGKNEFDIREIGQMQGISDIHIVSDDYKLVSRKWKVNPTSIDLGDGVFISEGDMAIMAGPCSIESEEQINKIIEHLKANDVRIMRGGVYKPRSSPYSFRGLGIEGLKKWYTAAREAGIKIITEVMQVSQIEEMYDYIDVYQVGARNTQNFNLLDELGKVDKPVLIKRGISGTIDELLYSAEYVFSAGNENLMLCERGIRTYERASRNTMDINAIPIIKEKTHLPVIADPSHGIGIRDYVEPVALACVMAGADGVIYETHEKPNEAFSDGQQTLNFRDSEKLINKIRKVFELRESL</sequence>
<dbReference type="InterPro" id="IPR006218">
    <property type="entry name" value="DAHP1/KDSA"/>
</dbReference>
<dbReference type="EMBL" id="JAEUGD010000066">
    <property type="protein sequence ID" value="MBL6449471.1"/>
    <property type="molecule type" value="Genomic_DNA"/>
</dbReference>
<feature type="domain" description="DAHP synthetase I/KDSA" evidence="2">
    <location>
        <begin position="84"/>
        <end position="330"/>
    </location>
</feature>
<gene>
    <name evidence="3" type="ORF">JMN32_24375</name>
</gene>
<organism evidence="3 4">
    <name type="scientific">Fulvivirga marina</name>
    <dbReference type="NCBI Taxonomy" id="2494733"/>
    <lineage>
        <taxon>Bacteria</taxon>
        <taxon>Pseudomonadati</taxon>
        <taxon>Bacteroidota</taxon>
        <taxon>Cytophagia</taxon>
        <taxon>Cytophagales</taxon>
        <taxon>Fulvivirgaceae</taxon>
        <taxon>Fulvivirga</taxon>
    </lineage>
</organism>
<name>A0A937G6S7_9BACT</name>
<evidence type="ECO:0000313" key="4">
    <source>
        <dbReference type="Proteomes" id="UP000614216"/>
    </source>
</evidence>
<evidence type="ECO:0000256" key="1">
    <source>
        <dbReference type="ARBA" id="ARBA00022679"/>
    </source>
</evidence>
<dbReference type="RefSeq" id="WP_202858991.1">
    <property type="nucleotide sequence ID" value="NZ_JAEUGD010000066.1"/>
</dbReference>
<dbReference type="InterPro" id="IPR052899">
    <property type="entry name" value="Class-I_DAHP_synthase"/>
</dbReference>
<dbReference type="Proteomes" id="UP000614216">
    <property type="component" value="Unassembled WGS sequence"/>
</dbReference>
<reference evidence="3" key="1">
    <citation type="submission" date="2021-01" db="EMBL/GenBank/DDBJ databases">
        <title>Fulvivirga kasyanovii gen. nov., sp nov., a novel member of the phylum Bacteroidetes isolated from seawater in a mussel farm.</title>
        <authorList>
            <person name="Zhao L.-H."/>
            <person name="Wang Z.-J."/>
        </authorList>
    </citation>
    <scope>NUCLEOTIDE SEQUENCE</scope>
    <source>
        <strain evidence="3">29W222</strain>
    </source>
</reference>
<accession>A0A937G6S7</accession>
<comment type="caution">
    <text evidence="3">The sequence shown here is derived from an EMBL/GenBank/DDBJ whole genome shotgun (WGS) entry which is preliminary data.</text>
</comment>
<dbReference type="Gene3D" id="3.30.70.1140">
    <property type="entry name" value="Phospho-2-dehydro-3-deoxyheptonate aldolase, domain 1"/>
    <property type="match status" value="1"/>
</dbReference>
<dbReference type="NCBIfam" id="TIGR01361">
    <property type="entry name" value="DAHP_synth_Bsub"/>
    <property type="match status" value="1"/>
</dbReference>
<evidence type="ECO:0000313" key="3">
    <source>
        <dbReference type="EMBL" id="MBL6449471.1"/>
    </source>
</evidence>
<dbReference type="PANTHER" id="PTHR43018">
    <property type="entry name" value="PHOSPHO-2-DEHYDRO-3-DEOXYHEPTONATE ALDOLASE"/>
    <property type="match status" value="1"/>
</dbReference>
<dbReference type="InterPro" id="IPR013785">
    <property type="entry name" value="Aldolase_TIM"/>
</dbReference>
<dbReference type="SUPFAM" id="SSF51569">
    <property type="entry name" value="Aldolase"/>
    <property type="match status" value="1"/>
</dbReference>
<keyword evidence="1" id="KW-0808">Transferase</keyword>
<dbReference type="AlphaFoldDB" id="A0A937G6S7"/>
<proteinExistence type="predicted"/>
<dbReference type="NCBIfam" id="NF006421">
    <property type="entry name" value="PRK08673.1"/>
    <property type="match status" value="1"/>
</dbReference>
<protein>
    <submittedName>
        <fullName evidence="3">Bifunctional 3-deoxy-7-phosphoheptulonate synthase/chorismate mutase</fullName>
    </submittedName>
</protein>
<dbReference type="GO" id="GO:0016740">
    <property type="term" value="F:transferase activity"/>
    <property type="evidence" value="ECO:0007669"/>
    <property type="project" value="UniProtKB-KW"/>
</dbReference>
<dbReference type="GO" id="GO:0009073">
    <property type="term" value="P:aromatic amino acid family biosynthetic process"/>
    <property type="evidence" value="ECO:0007669"/>
    <property type="project" value="InterPro"/>
</dbReference>
<dbReference type="InterPro" id="IPR006268">
    <property type="entry name" value="DAHP_syn_2"/>
</dbReference>
<dbReference type="GO" id="GO:0016832">
    <property type="term" value="F:aldehyde-lyase activity"/>
    <property type="evidence" value="ECO:0007669"/>
    <property type="project" value="InterPro"/>
</dbReference>